<dbReference type="OrthoDB" id="1711136at2759"/>
<dbReference type="PROSITE" id="PS50089">
    <property type="entry name" value="ZF_RING_2"/>
    <property type="match status" value="1"/>
</dbReference>
<evidence type="ECO:0000256" key="2">
    <source>
        <dbReference type="ARBA" id="ARBA00022771"/>
    </source>
</evidence>
<dbReference type="PANTHER" id="PTHR42647">
    <property type="entry name" value="SBP (S-RIBONUCLEASE BINDING PROTEIN) FAMILY PROTEIN"/>
    <property type="match status" value="1"/>
</dbReference>
<evidence type="ECO:0000259" key="5">
    <source>
        <dbReference type="PROSITE" id="PS50089"/>
    </source>
</evidence>
<comment type="caution">
    <text evidence="6">The sequence shown here is derived from an EMBL/GenBank/DDBJ whole genome shotgun (WGS) entry which is preliminary data.</text>
</comment>
<keyword evidence="3" id="KW-0862">Zinc</keyword>
<dbReference type="Pfam" id="PF13920">
    <property type="entry name" value="zf-C3HC4_3"/>
    <property type="match status" value="1"/>
</dbReference>
<feature type="domain" description="RING-type" evidence="5">
    <location>
        <begin position="90"/>
        <end position="124"/>
    </location>
</feature>
<dbReference type="InterPro" id="IPR001841">
    <property type="entry name" value="Znf_RING"/>
</dbReference>
<dbReference type="AlphaFoldDB" id="A0A835KJZ6"/>
<keyword evidence="7" id="KW-1185">Reference proteome</keyword>
<dbReference type="InterPro" id="IPR013083">
    <property type="entry name" value="Znf_RING/FYVE/PHD"/>
</dbReference>
<evidence type="ECO:0000313" key="6">
    <source>
        <dbReference type="EMBL" id="KAF8731712.1"/>
    </source>
</evidence>
<evidence type="ECO:0000313" key="7">
    <source>
        <dbReference type="Proteomes" id="UP000636709"/>
    </source>
</evidence>
<name>A0A835KJZ6_9POAL</name>
<evidence type="ECO:0000256" key="4">
    <source>
        <dbReference type="PROSITE-ProRule" id="PRU00175"/>
    </source>
</evidence>
<dbReference type="PANTHER" id="PTHR42647:SF31">
    <property type="entry name" value="RING-TYPE DOMAIN-CONTAINING PROTEIN"/>
    <property type="match status" value="1"/>
</dbReference>
<dbReference type="GO" id="GO:0004842">
    <property type="term" value="F:ubiquitin-protein transferase activity"/>
    <property type="evidence" value="ECO:0007669"/>
    <property type="project" value="TreeGrafter"/>
</dbReference>
<evidence type="ECO:0000256" key="1">
    <source>
        <dbReference type="ARBA" id="ARBA00022723"/>
    </source>
</evidence>
<dbReference type="Gene3D" id="3.30.40.10">
    <property type="entry name" value="Zinc/RING finger domain, C3HC4 (zinc finger)"/>
    <property type="match status" value="1"/>
</dbReference>
<dbReference type="GO" id="GO:0008270">
    <property type="term" value="F:zinc ion binding"/>
    <property type="evidence" value="ECO:0007669"/>
    <property type="project" value="UniProtKB-KW"/>
</dbReference>
<proteinExistence type="predicted"/>
<protein>
    <recommendedName>
        <fullName evidence="5">RING-type domain-containing protein</fullName>
    </recommendedName>
</protein>
<dbReference type="Proteomes" id="UP000636709">
    <property type="component" value="Unassembled WGS sequence"/>
</dbReference>
<keyword evidence="1" id="KW-0479">Metal-binding</keyword>
<gene>
    <name evidence="6" type="ORF">HU200_015643</name>
</gene>
<reference evidence="6" key="1">
    <citation type="submission" date="2020-07" db="EMBL/GenBank/DDBJ databases">
        <title>Genome sequence and genetic diversity analysis of an under-domesticated orphan crop, white fonio (Digitaria exilis).</title>
        <authorList>
            <person name="Bennetzen J.L."/>
            <person name="Chen S."/>
            <person name="Ma X."/>
            <person name="Wang X."/>
            <person name="Yssel A.E.J."/>
            <person name="Chaluvadi S.R."/>
            <person name="Johnson M."/>
            <person name="Gangashetty P."/>
            <person name="Hamidou F."/>
            <person name="Sanogo M.D."/>
            <person name="Zwaenepoel A."/>
            <person name="Wallace J."/>
            <person name="Van De Peer Y."/>
            <person name="Van Deynze A."/>
        </authorList>
    </citation>
    <scope>NUCLEOTIDE SEQUENCE</scope>
    <source>
        <tissue evidence="6">Leaves</tissue>
    </source>
</reference>
<accession>A0A835KJZ6</accession>
<dbReference type="EMBL" id="JACEFO010001605">
    <property type="protein sequence ID" value="KAF8731712.1"/>
    <property type="molecule type" value="Genomic_DNA"/>
</dbReference>
<keyword evidence="2 4" id="KW-0863">Zinc-finger</keyword>
<sequence>MNQCAQEIAHLHVAIQNTNEALQTAKQDVHFFTEFAKRTHEINKILVSQLQGTNEHGRGLTNALEPAEGTNQAMNIEETAVENVRPTIFCRTCCSREACMLILPCQHVCACKPCGDNLTVCPMCGTAIAEAIEGRFV</sequence>
<evidence type="ECO:0000256" key="3">
    <source>
        <dbReference type="ARBA" id="ARBA00022833"/>
    </source>
</evidence>
<organism evidence="6 7">
    <name type="scientific">Digitaria exilis</name>
    <dbReference type="NCBI Taxonomy" id="1010633"/>
    <lineage>
        <taxon>Eukaryota</taxon>
        <taxon>Viridiplantae</taxon>
        <taxon>Streptophyta</taxon>
        <taxon>Embryophyta</taxon>
        <taxon>Tracheophyta</taxon>
        <taxon>Spermatophyta</taxon>
        <taxon>Magnoliopsida</taxon>
        <taxon>Liliopsida</taxon>
        <taxon>Poales</taxon>
        <taxon>Poaceae</taxon>
        <taxon>PACMAD clade</taxon>
        <taxon>Panicoideae</taxon>
        <taxon>Panicodae</taxon>
        <taxon>Paniceae</taxon>
        <taxon>Anthephorinae</taxon>
        <taxon>Digitaria</taxon>
    </lineage>
</organism>